<proteinExistence type="predicted"/>
<reference evidence="3 4" key="1">
    <citation type="submission" date="2021-03" db="EMBL/GenBank/DDBJ databases">
        <title>Sequencing the genomes of 1000 actinobacteria strains.</title>
        <authorList>
            <person name="Klenk H.-P."/>
        </authorList>
    </citation>
    <scope>NUCLEOTIDE SEQUENCE [LARGE SCALE GENOMIC DNA]</scope>
    <source>
        <strain evidence="3 4">DSM 44580</strain>
    </source>
</reference>
<dbReference type="RefSeq" id="WP_086781893.1">
    <property type="nucleotide sequence ID" value="NZ_JAGIOO010000001.1"/>
</dbReference>
<evidence type="ECO:0000256" key="1">
    <source>
        <dbReference type="SAM" id="MobiDB-lite"/>
    </source>
</evidence>
<dbReference type="InterPro" id="IPR003593">
    <property type="entry name" value="AAA+_ATPase"/>
</dbReference>
<gene>
    <name evidence="3" type="ORF">JOF53_006106</name>
</gene>
<feature type="region of interest" description="Disordered" evidence="1">
    <location>
        <begin position="1034"/>
        <end position="1055"/>
    </location>
</feature>
<evidence type="ECO:0000313" key="3">
    <source>
        <dbReference type="EMBL" id="MBP2477234.1"/>
    </source>
</evidence>
<dbReference type="InterPro" id="IPR054567">
    <property type="entry name" value="NNH7"/>
</dbReference>
<dbReference type="Gene3D" id="3.40.50.300">
    <property type="entry name" value="P-loop containing nucleotide triphosphate hydrolases"/>
    <property type="match status" value="1"/>
</dbReference>
<evidence type="ECO:0000313" key="4">
    <source>
        <dbReference type="Proteomes" id="UP001519363"/>
    </source>
</evidence>
<sequence length="1055" mass="118006">MLRALTYADAVRLLGGKESRAVTWLDRLTSTAMLGTAPFADEVLGWFDAKADLVKHGHDLVNGLSDRVRGLRRFDRTQRLAAAHAVLVTLAFVEAFRELDFRPDPEEVLDPKLRTRALVSSLLDADVPLPAPQRPYADNLQALSAHYSDLCTELLKFVSGLAVWDRWDERRRDLFIQATRQLVGHALTRYQELFRQLAVDCPELAFWSGLNEHSATQHLVRTGLADLQTQLVAIATGRAPDDRRADLARGYQARLDVPVIEPGEVPAGFRIPALHEAYVAPRYRVQGIGPGAALSQEPWWEEIPVREDVEAFLLGHLTSPQATRGPLLVLGQPGSGKSMLTHVLAARLPPTDFLPVRVPLREVAAESDVQTQVEQAIRQRTGYRLDWPDLSRSAGDALPVVLLDGFDELLQATGVSQSDYLDRVRAFQQREAEQGRPVAVLVTTRTSVADRARVPDGSVALRLEPFDPPRTTRWLTAWDAPLTPEVALRHPDLASQPLLLLMLTLYVADGGTLDEADLAEGELYERLLHRFAEREVRKTHAGLPDKDLAAAVEHELRRLSVVAFGMFNRGQQWITEPDLDADLTALLGVRATPRTGSRSPLGQAESTLGRFFFIHRAEAHRDDDRLRTYEFLHATFGEYLVARFTWQALTALNALAAATAANPFATTPLDDGFLHALLSQTPLSNRVPVLTFLTEFRQAATPEHREQLTALVLRLYRTALLPHPHRTATDYQPQVRTAPARHGLYRANLLLLLVVLKHWVHGSELYGEVDDVVRHWRGDVLLWRGQLTAEEWTGLADQLTLERKPHDIALALGHLATPPPVPAHWPEPWPSLEELRRHTHLQCGFEDLYLHILEPLLEHLPETTRSAGERERTLLDLLTLTSRPDAAQVRGSAYDDYIRAATHPTHPELSELVRLDHVLTLLGADHRANPNHGVEAMNLFVRGLSQMTPRWHEMEERALHHALALLGRDPVTDLAVGSALTPMLAELLASDPTPPLLEVLVKLTELEALPDPDQLTDFEPTVWADLAQARPDLARRAEAAWQRQSPQDPWPYSRA</sequence>
<comment type="caution">
    <text evidence="3">The sequence shown here is derived from an EMBL/GenBank/DDBJ whole genome shotgun (WGS) entry which is preliminary data.</text>
</comment>
<dbReference type="InterPro" id="IPR027417">
    <property type="entry name" value="P-loop_NTPase"/>
</dbReference>
<dbReference type="SUPFAM" id="SSF52540">
    <property type="entry name" value="P-loop containing nucleoside triphosphate hydrolases"/>
    <property type="match status" value="1"/>
</dbReference>
<dbReference type="SMART" id="SM00382">
    <property type="entry name" value="AAA"/>
    <property type="match status" value="1"/>
</dbReference>
<dbReference type="Proteomes" id="UP001519363">
    <property type="component" value="Unassembled WGS sequence"/>
</dbReference>
<feature type="domain" description="AAA+ ATPase" evidence="2">
    <location>
        <begin position="323"/>
        <end position="470"/>
    </location>
</feature>
<name>A0ABS5ALY6_9PSEU</name>
<accession>A0ABS5ALY6</accession>
<dbReference type="EMBL" id="JAGIOO010000001">
    <property type="protein sequence ID" value="MBP2477234.1"/>
    <property type="molecule type" value="Genomic_DNA"/>
</dbReference>
<organism evidence="3 4">
    <name type="scientific">Crossiella equi</name>
    <dbReference type="NCBI Taxonomy" id="130796"/>
    <lineage>
        <taxon>Bacteria</taxon>
        <taxon>Bacillati</taxon>
        <taxon>Actinomycetota</taxon>
        <taxon>Actinomycetes</taxon>
        <taxon>Pseudonocardiales</taxon>
        <taxon>Pseudonocardiaceae</taxon>
        <taxon>Crossiella</taxon>
    </lineage>
</organism>
<evidence type="ECO:0000259" key="2">
    <source>
        <dbReference type="SMART" id="SM00382"/>
    </source>
</evidence>
<dbReference type="Pfam" id="PF22738">
    <property type="entry name" value="NNH7"/>
    <property type="match status" value="1"/>
</dbReference>
<protein>
    <recommendedName>
        <fullName evidence="2">AAA+ ATPase domain-containing protein</fullName>
    </recommendedName>
</protein>
<keyword evidence="4" id="KW-1185">Reference proteome</keyword>